<proteinExistence type="predicted"/>
<name>A0A0D8JHM8_9BACT</name>
<gene>
    <name evidence="3" type="ORF">LH29_08220</name>
</gene>
<organism evidence="3 4">
    <name type="scientific">Draconibacterium sediminis</name>
    <dbReference type="NCBI Taxonomy" id="1544798"/>
    <lineage>
        <taxon>Bacteria</taxon>
        <taxon>Pseudomonadati</taxon>
        <taxon>Bacteroidota</taxon>
        <taxon>Bacteroidia</taxon>
        <taxon>Marinilabiliales</taxon>
        <taxon>Prolixibacteraceae</taxon>
        <taxon>Draconibacterium</taxon>
    </lineage>
</organism>
<evidence type="ECO:0000259" key="1">
    <source>
        <dbReference type="Pfam" id="PF08522"/>
    </source>
</evidence>
<dbReference type="Proteomes" id="UP000032544">
    <property type="component" value="Unassembled WGS sequence"/>
</dbReference>
<accession>A0A0D8JHM8</accession>
<evidence type="ECO:0000259" key="2">
    <source>
        <dbReference type="Pfam" id="PF14274"/>
    </source>
</evidence>
<dbReference type="AlphaFoldDB" id="A0A0D8JHM8"/>
<dbReference type="STRING" id="1544798.LH29_08220"/>
<evidence type="ECO:0000313" key="3">
    <source>
        <dbReference type="EMBL" id="KJF45348.1"/>
    </source>
</evidence>
<dbReference type="Gene3D" id="2.60.40.1740">
    <property type="entry name" value="hypothetical protein (bacova_03559)"/>
    <property type="match status" value="1"/>
</dbReference>
<sequence>MVIIKSKIMKIKNYIIYCLLVLPLLWGCSEYEDYVEDYDYSAVYFGTQKPLRTVVARDVMQFKFGVALGGKRENTVSETAKYVIDPNLLQTVEGADQFTLLPTDYYTLSDDGEFVVSAGEFIGDVTLTLDKALFTADPDAVANTYALPVRVTEATTDTVLAGMDYSIIVVKYISPYHGTYYSKGVEYELDGTGTQVNSVVFSNKDLSKNMTKDFSTLALNTISTDKISAATNGQIDLTVGTDNSVEITTTAVDVSENNSVYDSESKTFFLDYKFEKSGTLYHTLDTLILRQDPEADLRFEEW</sequence>
<comment type="caution">
    <text evidence="3">The sequence shown here is derived from an EMBL/GenBank/DDBJ whole genome shotgun (WGS) entry which is preliminary data.</text>
</comment>
<dbReference type="InterPro" id="IPR013728">
    <property type="entry name" value="BT_3987-like_N"/>
</dbReference>
<protein>
    <submittedName>
        <fullName evidence="3">Uncharacterized protein</fullName>
    </submittedName>
</protein>
<reference evidence="3 4" key="1">
    <citation type="submission" date="2014-09" db="EMBL/GenBank/DDBJ databases">
        <title>Draft Genome Sequence of Draconibacterium sp. JN14CK-3.</title>
        <authorList>
            <person name="Dong C."/>
            <person name="Lai Q."/>
            <person name="Shao Z."/>
        </authorList>
    </citation>
    <scope>NUCLEOTIDE SEQUENCE [LARGE SCALE GENOMIC DNA]</scope>
    <source>
        <strain evidence="3 4">JN14CK-3</strain>
    </source>
</reference>
<dbReference type="EMBL" id="JRHC01000001">
    <property type="protein sequence ID" value="KJF45348.1"/>
    <property type="molecule type" value="Genomic_DNA"/>
</dbReference>
<evidence type="ECO:0000313" key="4">
    <source>
        <dbReference type="Proteomes" id="UP000032544"/>
    </source>
</evidence>
<feature type="domain" description="BT-3044-like C-terminal" evidence="2">
    <location>
        <begin position="175"/>
        <end position="283"/>
    </location>
</feature>
<keyword evidence="4" id="KW-1185">Reference proteome</keyword>
<dbReference type="Pfam" id="PF14274">
    <property type="entry name" value="BT_3044-like_C"/>
    <property type="match status" value="1"/>
</dbReference>
<feature type="domain" description="BT-3987-like N-terminal" evidence="1">
    <location>
        <begin position="40"/>
        <end position="157"/>
    </location>
</feature>
<dbReference type="Pfam" id="PF08522">
    <property type="entry name" value="BT_3987-like_N"/>
    <property type="match status" value="1"/>
</dbReference>
<dbReference type="InterPro" id="IPR025371">
    <property type="entry name" value="BT_3044-like_C"/>
</dbReference>